<evidence type="ECO:0000256" key="3">
    <source>
        <dbReference type="ARBA" id="ARBA00022502"/>
    </source>
</evidence>
<keyword evidence="4 11" id="KW-0328">Glycosyltransferase</keyword>
<evidence type="ECO:0000256" key="6">
    <source>
        <dbReference type="ARBA" id="ARBA00022692"/>
    </source>
</evidence>
<evidence type="ECO:0000256" key="7">
    <source>
        <dbReference type="ARBA" id="ARBA00022824"/>
    </source>
</evidence>
<sequence>MMIYDWKNVMIYIFLCFLRLICALSPGYIHPDEFFQSPEIMGGDVFGFEVFRPWEFEQYPQCRSIVIPALTIGLPFKLLKIWNNLRIGMGLTDIINSYSIFLTQRLSFFFLSFVIDYTGYTIAKLYYPRNAIKSLLVFASSYVLLIFYTRPFSNTVESIILSLCFIVYIKATTPTESQVRKQNMSSSVKEEVSANYAFLLGSLIALGIFTRVTFILYVFPIGVAVLYHVFLSPRTLNKNWTEKFQELIPFAFGIVFISAICVIIDSLYFGTLKLIDNGVVLTKHHIFEFLSNPITLLKVEWQGNLIFTPLNNILYNLDSNNLSEHGLHPRYLHIYNFTLLFGPLVLLTMKDLNVSFNYMRFTAKKRYKTVIIYSGLCGFILLSLIPHQEPRFLLPLLVSVVIVPSDRLQKLPKLFWLAWVIFNAIFTVFFGGYHQAGIIPIIQRLQYQTIGFRNCEEYEGTVRCDIGRKIIRPVVKNSSSETFITNIIFYKTYMPPRHLFCYPEAWRDTNIQVNIHDLAGRPIRILETLLLKQVNPRRQLITPNLMRHIHFQRRVDGNVTLRQYERTLLVTPSTTDLSIFEEHNELHSNSEIKKIELVLIDKYWPHLNFDYLDRVFKHGIYLNVYAVTQR</sequence>
<keyword evidence="5 12" id="KW-0808">Transferase</keyword>
<evidence type="ECO:0000256" key="9">
    <source>
        <dbReference type="ARBA" id="ARBA00023136"/>
    </source>
</evidence>
<dbReference type="InterPro" id="IPR005599">
    <property type="entry name" value="GPI_mannosylTrfase"/>
</dbReference>
<evidence type="ECO:0000313" key="13">
    <source>
        <dbReference type="Proteomes" id="UP000439903"/>
    </source>
</evidence>
<proteinExistence type="inferred from homology"/>
<keyword evidence="9 11" id="KW-0472">Membrane</keyword>
<gene>
    <name evidence="12" type="ORF">F8M41_001875</name>
</gene>
<dbReference type="GO" id="GO:0005789">
    <property type="term" value="C:endoplasmic reticulum membrane"/>
    <property type="evidence" value="ECO:0007669"/>
    <property type="project" value="UniProtKB-SubCell"/>
</dbReference>
<evidence type="ECO:0000256" key="5">
    <source>
        <dbReference type="ARBA" id="ARBA00022679"/>
    </source>
</evidence>
<evidence type="ECO:0000313" key="12">
    <source>
        <dbReference type="EMBL" id="KAF0452765.1"/>
    </source>
</evidence>
<organism evidence="12 13">
    <name type="scientific">Gigaspora margarita</name>
    <dbReference type="NCBI Taxonomy" id="4874"/>
    <lineage>
        <taxon>Eukaryota</taxon>
        <taxon>Fungi</taxon>
        <taxon>Fungi incertae sedis</taxon>
        <taxon>Mucoromycota</taxon>
        <taxon>Glomeromycotina</taxon>
        <taxon>Glomeromycetes</taxon>
        <taxon>Diversisporales</taxon>
        <taxon>Gigasporaceae</taxon>
        <taxon>Gigaspora</taxon>
    </lineage>
</organism>
<evidence type="ECO:0000256" key="10">
    <source>
        <dbReference type="ARBA" id="ARBA00038466"/>
    </source>
</evidence>
<dbReference type="PANTHER" id="PTHR22760:SF3">
    <property type="entry name" value="GPI MANNOSYLTRANSFERASE 4"/>
    <property type="match status" value="1"/>
</dbReference>
<accession>A0A8H4A8P9</accession>
<keyword evidence="3" id="KW-0337">GPI-anchor biosynthesis</keyword>
<comment type="subcellular location">
    <subcellularLocation>
        <location evidence="1 11">Endoplasmic reticulum membrane</location>
        <topology evidence="1 11">Multi-pass membrane protein</topology>
    </subcellularLocation>
</comment>
<feature type="transmembrane region" description="Helical" evidence="11">
    <location>
        <begin position="9"/>
        <end position="29"/>
    </location>
</feature>
<feature type="transmembrane region" description="Helical" evidence="11">
    <location>
        <begin position="331"/>
        <end position="349"/>
    </location>
</feature>
<evidence type="ECO:0000256" key="1">
    <source>
        <dbReference type="ARBA" id="ARBA00004477"/>
    </source>
</evidence>
<keyword evidence="7 11" id="KW-0256">Endoplasmic reticulum</keyword>
<feature type="transmembrane region" description="Helical" evidence="11">
    <location>
        <begin position="98"/>
        <end position="119"/>
    </location>
</feature>
<keyword evidence="13" id="KW-1185">Reference proteome</keyword>
<feature type="transmembrane region" description="Helical" evidence="11">
    <location>
        <begin position="215"/>
        <end position="236"/>
    </location>
</feature>
<reference evidence="12 13" key="1">
    <citation type="journal article" date="2019" name="Environ. Microbiol.">
        <title>At the nexus of three kingdoms: the genome of the mycorrhizal fungus Gigaspora margarita provides insights into plant, endobacterial and fungal interactions.</title>
        <authorList>
            <person name="Venice F."/>
            <person name="Ghignone S."/>
            <person name="Salvioli di Fossalunga A."/>
            <person name="Amselem J."/>
            <person name="Novero M."/>
            <person name="Xianan X."/>
            <person name="Sedzielewska Toro K."/>
            <person name="Morin E."/>
            <person name="Lipzen A."/>
            <person name="Grigoriev I.V."/>
            <person name="Henrissat B."/>
            <person name="Martin F.M."/>
            <person name="Bonfante P."/>
        </authorList>
    </citation>
    <scope>NUCLEOTIDE SEQUENCE [LARGE SCALE GENOMIC DNA]</scope>
    <source>
        <strain evidence="12 13">BEG34</strain>
    </source>
</reference>
<feature type="transmembrane region" description="Helical" evidence="11">
    <location>
        <begin position="370"/>
        <end position="386"/>
    </location>
</feature>
<comment type="pathway">
    <text evidence="2">Glycolipid biosynthesis; glycosylphosphatidylinositol-anchor biosynthesis.</text>
</comment>
<dbReference type="EC" id="2.4.1.-" evidence="11"/>
<dbReference type="PANTHER" id="PTHR22760">
    <property type="entry name" value="GLYCOSYLTRANSFERASE"/>
    <property type="match status" value="1"/>
</dbReference>
<comment type="similarity">
    <text evidence="10">Belongs to the glycosyltransferase 22 family. PIGZ subfamily.</text>
</comment>
<keyword evidence="6 11" id="KW-0812">Transmembrane</keyword>
<dbReference type="AlphaFoldDB" id="A0A8H4A8P9"/>
<comment type="caution">
    <text evidence="12">The sequence shown here is derived from an EMBL/GenBank/DDBJ whole genome shotgun (WGS) entry which is preliminary data.</text>
</comment>
<feature type="transmembrane region" description="Helical" evidence="11">
    <location>
        <begin position="131"/>
        <end position="149"/>
    </location>
</feature>
<dbReference type="Pfam" id="PF03901">
    <property type="entry name" value="Glyco_transf_22"/>
    <property type="match status" value="1"/>
</dbReference>
<evidence type="ECO:0000256" key="4">
    <source>
        <dbReference type="ARBA" id="ARBA00022676"/>
    </source>
</evidence>
<dbReference type="GO" id="GO:0006506">
    <property type="term" value="P:GPI anchor biosynthetic process"/>
    <property type="evidence" value="ECO:0007669"/>
    <property type="project" value="UniProtKB-KW"/>
</dbReference>
<dbReference type="OrthoDB" id="10066429at2759"/>
<dbReference type="GO" id="GO:0000026">
    <property type="term" value="F:alpha-1,2-mannosyltransferase activity"/>
    <property type="evidence" value="ECO:0007669"/>
    <property type="project" value="TreeGrafter"/>
</dbReference>
<name>A0A8H4A8P9_GIGMA</name>
<dbReference type="Proteomes" id="UP000439903">
    <property type="component" value="Unassembled WGS sequence"/>
</dbReference>
<protein>
    <recommendedName>
        <fullName evidence="11">Mannosyltransferase</fullName>
        <ecNumber evidence="11">2.4.1.-</ecNumber>
    </recommendedName>
</protein>
<evidence type="ECO:0000256" key="8">
    <source>
        <dbReference type="ARBA" id="ARBA00022989"/>
    </source>
</evidence>
<evidence type="ECO:0000256" key="2">
    <source>
        <dbReference type="ARBA" id="ARBA00004687"/>
    </source>
</evidence>
<evidence type="ECO:0000256" key="11">
    <source>
        <dbReference type="RuleBase" id="RU363075"/>
    </source>
</evidence>
<feature type="transmembrane region" description="Helical" evidence="11">
    <location>
        <begin position="248"/>
        <end position="269"/>
    </location>
</feature>
<keyword evidence="8 11" id="KW-1133">Transmembrane helix</keyword>
<feature type="transmembrane region" description="Helical" evidence="11">
    <location>
        <begin position="415"/>
        <end position="433"/>
    </location>
</feature>
<dbReference type="EMBL" id="WTPW01001155">
    <property type="protein sequence ID" value="KAF0452765.1"/>
    <property type="molecule type" value="Genomic_DNA"/>
</dbReference>